<dbReference type="Proteomes" id="UP001152759">
    <property type="component" value="Chromosome 2"/>
</dbReference>
<name>A0A9P0EY41_BEMTA</name>
<reference evidence="2" key="1">
    <citation type="submission" date="2021-12" db="EMBL/GenBank/DDBJ databases">
        <authorList>
            <person name="King R."/>
        </authorList>
    </citation>
    <scope>NUCLEOTIDE SEQUENCE</scope>
</reference>
<feature type="region of interest" description="Disordered" evidence="1">
    <location>
        <begin position="85"/>
        <end position="110"/>
    </location>
</feature>
<protein>
    <submittedName>
        <fullName evidence="2">Uncharacterized protein</fullName>
    </submittedName>
</protein>
<dbReference type="AlphaFoldDB" id="A0A9P0EY41"/>
<keyword evidence="3" id="KW-1185">Reference proteome</keyword>
<proteinExistence type="predicted"/>
<gene>
    <name evidence="2" type="ORF">BEMITA_LOCUS3249</name>
</gene>
<accession>A0A9P0EY41</accession>
<organism evidence="2 3">
    <name type="scientific">Bemisia tabaci</name>
    <name type="common">Sweetpotato whitefly</name>
    <name type="synonym">Aleurodes tabaci</name>
    <dbReference type="NCBI Taxonomy" id="7038"/>
    <lineage>
        <taxon>Eukaryota</taxon>
        <taxon>Metazoa</taxon>
        <taxon>Ecdysozoa</taxon>
        <taxon>Arthropoda</taxon>
        <taxon>Hexapoda</taxon>
        <taxon>Insecta</taxon>
        <taxon>Pterygota</taxon>
        <taxon>Neoptera</taxon>
        <taxon>Paraneoptera</taxon>
        <taxon>Hemiptera</taxon>
        <taxon>Sternorrhyncha</taxon>
        <taxon>Aleyrodoidea</taxon>
        <taxon>Aleyrodidae</taxon>
        <taxon>Aleyrodinae</taxon>
        <taxon>Bemisia</taxon>
    </lineage>
</organism>
<dbReference type="EMBL" id="OU963863">
    <property type="protein sequence ID" value="CAH0383842.1"/>
    <property type="molecule type" value="Genomic_DNA"/>
</dbReference>
<sequence>MFHEAKLLVDRYAAPLPYSVTKHSFVHLSEALLASLAIYNGRRASEVSGTPSESFRSRPTEEALQRELHVVPLLDRVVGVQPADLSDYSHCPGEQEASGNHSTPLAFPQQ</sequence>
<evidence type="ECO:0000313" key="2">
    <source>
        <dbReference type="EMBL" id="CAH0383842.1"/>
    </source>
</evidence>
<feature type="compositionally biased region" description="Polar residues" evidence="1">
    <location>
        <begin position="97"/>
        <end position="110"/>
    </location>
</feature>
<evidence type="ECO:0000256" key="1">
    <source>
        <dbReference type="SAM" id="MobiDB-lite"/>
    </source>
</evidence>
<evidence type="ECO:0000313" key="3">
    <source>
        <dbReference type="Proteomes" id="UP001152759"/>
    </source>
</evidence>